<proteinExistence type="predicted"/>
<dbReference type="GO" id="GO:0006351">
    <property type="term" value="P:DNA-templated transcription"/>
    <property type="evidence" value="ECO:0007669"/>
    <property type="project" value="InterPro"/>
</dbReference>
<keyword evidence="2" id="KW-0479">Metal-binding</keyword>
<feature type="region of interest" description="Disordered" evidence="4">
    <location>
        <begin position="137"/>
        <end position="166"/>
    </location>
</feature>
<dbReference type="EMBL" id="KN880505">
    <property type="protein sequence ID" value="KIY68323.1"/>
    <property type="molecule type" value="Genomic_DNA"/>
</dbReference>
<dbReference type="PROSITE" id="PS50048">
    <property type="entry name" value="ZN2_CY6_FUNGAL_2"/>
    <property type="match status" value="1"/>
</dbReference>
<dbReference type="SUPFAM" id="SSF57701">
    <property type="entry name" value="Zn2/Cys6 DNA-binding domain"/>
    <property type="match status" value="1"/>
</dbReference>
<dbReference type="STRING" id="1314674.A0A0D7BCV6"/>
<dbReference type="InterPro" id="IPR050613">
    <property type="entry name" value="Sec_Metabolite_Reg"/>
</dbReference>
<dbReference type="OrthoDB" id="424974at2759"/>
<dbReference type="GO" id="GO:0008270">
    <property type="term" value="F:zinc ion binding"/>
    <property type="evidence" value="ECO:0007669"/>
    <property type="project" value="InterPro"/>
</dbReference>
<dbReference type="Proteomes" id="UP000054007">
    <property type="component" value="Unassembled WGS sequence"/>
</dbReference>
<dbReference type="InterPro" id="IPR001138">
    <property type="entry name" value="Zn2Cys6_DnaBD"/>
</dbReference>
<accession>A0A0D7BCV6</accession>
<name>A0A0D7BCV6_9AGAR</name>
<dbReference type="GO" id="GO:0000981">
    <property type="term" value="F:DNA-binding transcription factor activity, RNA polymerase II-specific"/>
    <property type="evidence" value="ECO:0007669"/>
    <property type="project" value="InterPro"/>
</dbReference>
<dbReference type="GO" id="GO:0003677">
    <property type="term" value="F:DNA binding"/>
    <property type="evidence" value="ECO:0007669"/>
    <property type="project" value="InterPro"/>
</dbReference>
<keyword evidence="3" id="KW-0539">Nucleus</keyword>
<reference evidence="6 7" key="1">
    <citation type="journal article" date="2015" name="Fungal Genet. Biol.">
        <title>Evolution of novel wood decay mechanisms in Agaricales revealed by the genome sequences of Fistulina hepatica and Cylindrobasidium torrendii.</title>
        <authorList>
            <person name="Floudas D."/>
            <person name="Held B.W."/>
            <person name="Riley R."/>
            <person name="Nagy L.G."/>
            <person name="Koehler G."/>
            <person name="Ransdell A.S."/>
            <person name="Younus H."/>
            <person name="Chow J."/>
            <person name="Chiniquy J."/>
            <person name="Lipzen A."/>
            <person name="Tritt A."/>
            <person name="Sun H."/>
            <person name="Haridas S."/>
            <person name="LaButti K."/>
            <person name="Ohm R.A."/>
            <person name="Kues U."/>
            <person name="Blanchette R.A."/>
            <person name="Grigoriev I.V."/>
            <person name="Minto R.E."/>
            <person name="Hibbett D.S."/>
        </authorList>
    </citation>
    <scope>NUCLEOTIDE SEQUENCE [LARGE SCALE GENOMIC DNA]</scope>
    <source>
        <strain evidence="6 7">FP15055 ss-10</strain>
    </source>
</reference>
<evidence type="ECO:0000313" key="7">
    <source>
        <dbReference type="Proteomes" id="UP000054007"/>
    </source>
</evidence>
<feature type="domain" description="Zn(2)-C6 fungal-type" evidence="5">
    <location>
        <begin position="45"/>
        <end position="74"/>
    </location>
</feature>
<dbReference type="CDD" id="cd00067">
    <property type="entry name" value="GAL4"/>
    <property type="match status" value="1"/>
</dbReference>
<feature type="compositionally biased region" description="Basic and acidic residues" evidence="4">
    <location>
        <begin position="13"/>
        <end position="22"/>
    </location>
</feature>
<evidence type="ECO:0000256" key="1">
    <source>
        <dbReference type="ARBA" id="ARBA00004123"/>
    </source>
</evidence>
<sequence length="764" mass="85962">MTQGDSARPAKRARTDEGESAPKQHIFIADSVTGPKRNGKKAPLSCCECRRLKLKCDRNFPCSSCQKRGVAQICPEGALVSGKGTRFILANTEQLHQKIQDMGERIRDLEDALKQSNGPEHPLLSGQLLKVKSTVSLYQQEDEDTPPSVDSESGAGSPSSSSEQTRAVAFCASPHDIPKEEPALDARHIETEIIRLSHAFPLAINQVDKANHAVRSYIRGILPLRAEAEHLWLQVRLNAHWQYNPSPDDTFFPVLLDQCYLSPIEEVCPRRLALLFMILAVGVLVDLRRQPYSPVAETYHTVARAALSEVSVMEDTDLNTVQALFYEVWYLLMFSDNKKAAGYAWGLMGLASKLAQSIGLHRNTLSNHSPEEIERRRNLFWEMLYLDARLSLSLGRPPSLSLLHSDCPRPAYRPQSFVCALSEEGLHHFQEWKHSCYVHCLAPVLDVVSQPNFDYDKVLELDAKIRDFIVPAALRAKNPQSRAFLMQKASLTTAIETVLLQLHRYYFARVLSGKEGMVNRAHRFIPSCVAVYLSASRMIAIVQDLYDREPELTSRMLGYWSNTFSAAVALCILCSRAPAACLIPTALQELERARSLFNSAKEACPRAAEMTPVLETMIDKANDIHVRWKTTQNTATVYYDEDVTQSKLSREELVIRMQRAGPFRKAHTSLVQCQIEVLQRGKCVPPCRPYEDISNLFANTWKRTPPPQDVFVQVTGPSVLPHANPRRVVEVSENERPRYDGVDTSSIELGAMNIVTDQRIMAWF</sequence>
<dbReference type="CDD" id="cd12148">
    <property type="entry name" value="fungal_TF_MHR"/>
    <property type="match status" value="1"/>
</dbReference>
<dbReference type="SMART" id="SM00906">
    <property type="entry name" value="Fungal_trans"/>
    <property type="match status" value="1"/>
</dbReference>
<dbReference type="AlphaFoldDB" id="A0A0D7BCV6"/>
<keyword evidence="7" id="KW-1185">Reference proteome</keyword>
<feature type="compositionally biased region" description="Low complexity" evidence="4">
    <location>
        <begin position="148"/>
        <end position="162"/>
    </location>
</feature>
<dbReference type="PROSITE" id="PS00463">
    <property type="entry name" value="ZN2_CY6_FUNGAL_1"/>
    <property type="match status" value="1"/>
</dbReference>
<dbReference type="PANTHER" id="PTHR31001">
    <property type="entry name" value="UNCHARACTERIZED TRANSCRIPTIONAL REGULATORY PROTEIN"/>
    <property type="match status" value="1"/>
</dbReference>
<dbReference type="GO" id="GO:0005634">
    <property type="term" value="C:nucleus"/>
    <property type="evidence" value="ECO:0007669"/>
    <property type="project" value="UniProtKB-SubCell"/>
</dbReference>
<evidence type="ECO:0000256" key="3">
    <source>
        <dbReference type="ARBA" id="ARBA00023242"/>
    </source>
</evidence>
<dbReference type="PANTHER" id="PTHR31001:SF56">
    <property type="entry name" value="ZN(2)-C6 FUNGAL-TYPE DOMAIN-CONTAINING PROTEIN"/>
    <property type="match status" value="1"/>
</dbReference>
<dbReference type="Gene3D" id="4.10.240.10">
    <property type="entry name" value="Zn(2)-C6 fungal-type DNA-binding domain"/>
    <property type="match status" value="1"/>
</dbReference>
<dbReference type="Pfam" id="PF04082">
    <property type="entry name" value="Fungal_trans"/>
    <property type="match status" value="1"/>
</dbReference>
<organism evidence="6 7">
    <name type="scientific">Cylindrobasidium torrendii FP15055 ss-10</name>
    <dbReference type="NCBI Taxonomy" id="1314674"/>
    <lineage>
        <taxon>Eukaryota</taxon>
        <taxon>Fungi</taxon>
        <taxon>Dikarya</taxon>
        <taxon>Basidiomycota</taxon>
        <taxon>Agaricomycotina</taxon>
        <taxon>Agaricomycetes</taxon>
        <taxon>Agaricomycetidae</taxon>
        <taxon>Agaricales</taxon>
        <taxon>Marasmiineae</taxon>
        <taxon>Physalacriaceae</taxon>
        <taxon>Cylindrobasidium</taxon>
    </lineage>
</organism>
<feature type="region of interest" description="Disordered" evidence="4">
    <location>
        <begin position="1"/>
        <end position="40"/>
    </location>
</feature>
<dbReference type="InterPro" id="IPR007219">
    <property type="entry name" value="XnlR_reg_dom"/>
</dbReference>
<evidence type="ECO:0000259" key="5">
    <source>
        <dbReference type="PROSITE" id="PS50048"/>
    </source>
</evidence>
<dbReference type="Pfam" id="PF00172">
    <property type="entry name" value="Zn_clus"/>
    <property type="match status" value="1"/>
</dbReference>
<evidence type="ECO:0000313" key="6">
    <source>
        <dbReference type="EMBL" id="KIY68323.1"/>
    </source>
</evidence>
<evidence type="ECO:0000256" key="2">
    <source>
        <dbReference type="ARBA" id="ARBA00022723"/>
    </source>
</evidence>
<comment type="subcellular location">
    <subcellularLocation>
        <location evidence="1">Nucleus</location>
    </subcellularLocation>
</comment>
<evidence type="ECO:0000256" key="4">
    <source>
        <dbReference type="SAM" id="MobiDB-lite"/>
    </source>
</evidence>
<protein>
    <recommendedName>
        <fullName evidence="5">Zn(2)-C6 fungal-type domain-containing protein</fullName>
    </recommendedName>
</protein>
<dbReference type="SMART" id="SM00066">
    <property type="entry name" value="GAL4"/>
    <property type="match status" value="1"/>
</dbReference>
<dbReference type="InterPro" id="IPR036864">
    <property type="entry name" value="Zn2-C6_fun-type_DNA-bd_sf"/>
</dbReference>
<gene>
    <name evidence="6" type="ORF">CYLTODRAFT_421738</name>
</gene>